<comment type="caution">
    <text evidence="8">Lacks conserved residue(s) required for the propagation of feature annotation.</text>
</comment>
<comment type="caution">
    <text evidence="10">The sequence shown here is derived from an EMBL/GenBank/DDBJ whole genome shotgun (WGS) entry which is preliminary data.</text>
</comment>
<evidence type="ECO:0000256" key="8">
    <source>
        <dbReference type="PROSITE-ProRule" id="PRU00124"/>
    </source>
</evidence>
<dbReference type="GO" id="GO:0005886">
    <property type="term" value="C:plasma membrane"/>
    <property type="evidence" value="ECO:0007669"/>
    <property type="project" value="TreeGrafter"/>
</dbReference>
<dbReference type="AlphaFoldDB" id="A0AA36GSB9"/>
<evidence type="ECO:0000256" key="4">
    <source>
        <dbReference type="ARBA" id="ARBA00022737"/>
    </source>
</evidence>
<sequence length="207" mass="22676">MPTTSFLLLLALYSVKALPAPTSCNKFQFDCETTSDSNRCIPLEFLCDGVKDCKNGLDETRCSYPRNNCEPGDFICRSGECVSGTFKCDGEVDCLEGEDEGSCDYSNRTTTSIRDFSVMKNRFEFQSHKLSSCGPGTFLCADHAKCVSIDWVCDGEKDCPDGSDETGCELSVDDSLAENVTELFEAGEHRSNGGFLMLHIALILNLS</sequence>
<feature type="chain" id="PRO_5041347740" evidence="9">
    <location>
        <begin position="18"/>
        <end position="207"/>
    </location>
</feature>
<dbReference type="InterPro" id="IPR002172">
    <property type="entry name" value="LDrepeatLR_classA_rpt"/>
</dbReference>
<feature type="disulfide bond" evidence="8">
    <location>
        <begin position="88"/>
        <end position="103"/>
    </location>
</feature>
<proteinExistence type="predicted"/>
<dbReference type="Proteomes" id="UP001176961">
    <property type="component" value="Unassembled WGS sequence"/>
</dbReference>
<keyword evidence="9" id="KW-0732">Signal</keyword>
<feature type="disulfide bond" evidence="8">
    <location>
        <begin position="76"/>
        <end position="94"/>
    </location>
</feature>
<dbReference type="CDD" id="cd00112">
    <property type="entry name" value="LDLa"/>
    <property type="match status" value="3"/>
</dbReference>
<dbReference type="InterPro" id="IPR023415">
    <property type="entry name" value="LDLR_class-A_CS"/>
</dbReference>
<dbReference type="Gene3D" id="4.10.400.10">
    <property type="entry name" value="Low-density Lipoprotein Receptor"/>
    <property type="match status" value="3"/>
</dbReference>
<evidence type="ECO:0000256" key="5">
    <source>
        <dbReference type="ARBA" id="ARBA00022989"/>
    </source>
</evidence>
<dbReference type="SUPFAM" id="SSF57424">
    <property type="entry name" value="LDL receptor-like module"/>
    <property type="match status" value="3"/>
</dbReference>
<comment type="subcellular location">
    <subcellularLocation>
        <location evidence="2">Endomembrane system</location>
    </subcellularLocation>
    <subcellularLocation>
        <location evidence="1">Membrane</location>
        <topology evidence="1">Single-pass membrane protein</topology>
    </subcellularLocation>
</comment>
<evidence type="ECO:0000256" key="7">
    <source>
        <dbReference type="ARBA" id="ARBA00023157"/>
    </source>
</evidence>
<gene>
    <name evidence="10" type="ORF">CYNAS_LOCUS9207</name>
</gene>
<evidence type="ECO:0000256" key="2">
    <source>
        <dbReference type="ARBA" id="ARBA00004308"/>
    </source>
</evidence>
<name>A0AA36GSB9_CYLNA</name>
<dbReference type="PRINTS" id="PR00261">
    <property type="entry name" value="LDLRECEPTOR"/>
</dbReference>
<organism evidence="10 11">
    <name type="scientific">Cylicocyclus nassatus</name>
    <name type="common">Nematode worm</name>
    <dbReference type="NCBI Taxonomy" id="53992"/>
    <lineage>
        <taxon>Eukaryota</taxon>
        <taxon>Metazoa</taxon>
        <taxon>Ecdysozoa</taxon>
        <taxon>Nematoda</taxon>
        <taxon>Chromadorea</taxon>
        <taxon>Rhabditida</taxon>
        <taxon>Rhabditina</taxon>
        <taxon>Rhabditomorpha</taxon>
        <taxon>Strongyloidea</taxon>
        <taxon>Strongylidae</taxon>
        <taxon>Cylicocyclus</taxon>
    </lineage>
</organism>
<dbReference type="PANTHER" id="PTHR24270">
    <property type="entry name" value="LOW-DENSITY LIPOPROTEIN RECEPTOR-RELATED"/>
    <property type="match status" value="1"/>
</dbReference>
<evidence type="ECO:0000256" key="9">
    <source>
        <dbReference type="SAM" id="SignalP"/>
    </source>
</evidence>
<keyword evidence="4" id="KW-0677">Repeat</keyword>
<dbReference type="FunFam" id="4.10.400.10:FF:000015">
    <property type="entry name" value="Low-density lipoprotein receptor-related protein 1"/>
    <property type="match status" value="1"/>
</dbReference>
<feature type="signal peptide" evidence="9">
    <location>
        <begin position="1"/>
        <end position="17"/>
    </location>
</feature>
<keyword evidence="3" id="KW-0812">Transmembrane</keyword>
<evidence type="ECO:0000256" key="6">
    <source>
        <dbReference type="ARBA" id="ARBA00023136"/>
    </source>
</evidence>
<feature type="disulfide bond" evidence="8">
    <location>
        <begin position="153"/>
        <end position="168"/>
    </location>
</feature>
<dbReference type="EMBL" id="CATQJL010000223">
    <property type="protein sequence ID" value="CAJ0597224.1"/>
    <property type="molecule type" value="Genomic_DNA"/>
</dbReference>
<reference evidence="10" key="1">
    <citation type="submission" date="2023-07" db="EMBL/GenBank/DDBJ databases">
        <authorList>
            <consortium name="CYATHOMIX"/>
        </authorList>
    </citation>
    <scope>NUCLEOTIDE SEQUENCE</scope>
    <source>
        <strain evidence="10">N/A</strain>
    </source>
</reference>
<keyword evidence="7 8" id="KW-1015">Disulfide bond</keyword>
<keyword evidence="11" id="KW-1185">Reference proteome</keyword>
<dbReference type="GO" id="GO:0016192">
    <property type="term" value="P:vesicle-mediated transport"/>
    <property type="evidence" value="ECO:0007669"/>
    <property type="project" value="UniProtKB-ARBA"/>
</dbReference>
<dbReference type="PROSITE" id="PS50068">
    <property type="entry name" value="LDLRA_2"/>
    <property type="match status" value="3"/>
</dbReference>
<dbReference type="Pfam" id="PF00057">
    <property type="entry name" value="Ldl_recept_a"/>
    <property type="match status" value="3"/>
</dbReference>
<protein>
    <submittedName>
        <fullName evidence="10">Uncharacterized protein</fullName>
    </submittedName>
</protein>
<dbReference type="PROSITE" id="PS01209">
    <property type="entry name" value="LDLRA_1"/>
    <property type="match status" value="1"/>
</dbReference>
<evidence type="ECO:0000256" key="1">
    <source>
        <dbReference type="ARBA" id="ARBA00004167"/>
    </source>
</evidence>
<dbReference type="InterPro" id="IPR050685">
    <property type="entry name" value="LDLR"/>
</dbReference>
<accession>A0AA36GSB9</accession>
<dbReference type="SMART" id="SM00192">
    <property type="entry name" value="LDLa"/>
    <property type="match status" value="3"/>
</dbReference>
<keyword evidence="5" id="KW-1133">Transmembrane helix</keyword>
<evidence type="ECO:0000313" key="10">
    <source>
        <dbReference type="EMBL" id="CAJ0597224.1"/>
    </source>
</evidence>
<dbReference type="InterPro" id="IPR036055">
    <property type="entry name" value="LDL_receptor-like_sf"/>
</dbReference>
<dbReference type="GO" id="GO:0012505">
    <property type="term" value="C:endomembrane system"/>
    <property type="evidence" value="ECO:0007669"/>
    <property type="project" value="UniProtKB-SubCell"/>
</dbReference>
<keyword evidence="6" id="KW-0472">Membrane</keyword>
<evidence type="ECO:0000313" key="11">
    <source>
        <dbReference type="Proteomes" id="UP001176961"/>
    </source>
</evidence>
<feature type="disulfide bond" evidence="8">
    <location>
        <begin position="47"/>
        <end position="62"/>
    </location>
</feature>
<evidence type="ECO:0000256" key="3">
    <source>
        <dbReference type="ARBA" id="ARBA00022692"/>
    </source>
</evidence>
<feature type="disulfide bond" evidence="8">
    <location>
        <begin position="69"/>
        <end position="81"/>
    </location>
</feature>